<dbReference type="Pfam" id="PF00781">
    <property type="entry name" value="DAGK_cat"/>
    <property type="match status" value="1"/>
</dbReference>
<evidence type="ECO:0000256" key="4">
    <source>
        <dbReference type="ARBA" id="ARBA00022840"/>
    </source>
</evidence>
<accession>A0A9P4J5U5</accession>
<keyword evidence="3 7" id="KW-0418">Kinase</keyword>
<evidence type="ECO:0000256" key="2">
    <source>
        <dbReference type="ARBA" id="ARBA00022741"/>
    </source>
</evidence>
<protein>
    <submittedName>
        <fullName evidence="7">Sphingosine kinase</fullName>
    </submittedName>
</protein>
<keyword evidence="1" id="KW-0808">Transferase</keyword>
<keyword evidence="8" id="KW-1185">Reference proteome</keyword>
<dbReference type="InterPro" id="IPR055916">
    <property type="entry name" value="DUF7493"/>
</dbReference>
<dbReference type="GO" id="GO:0001727">
    <property type="term" value="F:lipid kinase activity"/>
    <property type="evidence" value="ECO:0007669"/>
    <property type="project" value="TreeGrafter"/>
</dbReference>
<dbReference type="Gene3D" id="2.60.200.40">
    <property type="match status" value="1"/>
</dbReference>
<dbReference type="GO" id="GO:0005524">
    <property type="term" value="F:ATP binding"/>
    <property type="evidence" value="ECO:0007669"/>
    <property type="project" value="UniProtKB-KW"/>
</dbReference>
<gene>
    <name evidence="7" type="ORF">K461DRAFT_225382</name>
</gene>
<dbReference type="OrthoDB" id="3853857at2759"/>
<evidence type="ECO:0000256" key="5">
    <source>
        <dbReference type="SAM" id="MobiDB-lite"/>
    </source>
</evidence>
<dbReference type="Gene3D" id="3.40.50.10330">
    <property type="entry name" value="Probable inorganic polyphosphate/atp-NAD kinase, domain 1"/>
    <property type="match status" value="1"/>
</dbReference>
<dbReference type="InterPro" id="IPR050187">
    <property type="entry name" value="Lipid_Phosphate_FormReg"/>
</dbReference>
<dbReference type="EMBL" id="ML996085">
    <property type="protein sequence ID" value="KAF2152929.1"/>
    <property type="molecule type" value="Genomic_DNA"/>
</dbReference>
<dbReference type="AlphaFoldDB" id="A0A9P4J5U5"/>
<keyword evidence="2" id="KW-0547">Nucleotide-binding</keyword>
<dbReference type="PANTHER" id="PTHR12358:SF31">
    <property type="entry name" value="ACYLGLYCEROL KINASE, MITOCHONDRIAL"/>
    <property type="match status" value="1"/>
</dbReference>
<feature type="domain" description="DAGKc" evidence="6">
    <location>
        <begin position="140"/>
        <end position="279"/>
    </location>
</feature>
<evidence type="ECO:0000313" key="8">
    <source>
        <dbReference type="Proteomes" id="UP000799439"/>
    </source>
</evidence>
<dbReference type="SMART" id="SM00046">
    <property type="entry name" value="DAGKc"/>
    <property type="match status" value="1"/>
</dbReference>
<name>A0A9P4J5U5_9PEZI</name>
<dbReference type="GO" id="GO:0016020">
    <property type="term" value="C:membrane"/>
    <property type="evidence" value="ECO:0007669"/>
    <property type="project" value="TreeGrafter"/>
</dbReference>
<keyword evidence="4" id="KW-0067">ATP-binding</keyword>
<feature type="region of interest" description="Disordered" evidence="5">
    <location>
        <begin position="1"/>
        <end position="32"/>
    </location>
</feature>
<evidence type="ECO:0000256" key="1">
    <source>
        <dbReference type="ARBA" id="ARBA00022679"/>
    </source>
</evidence>
<organism evidence="7 8">
    <name type="scientific">Myriangium duriaei CBS 260.36</name>
    <dbReference type="NCBI Taxonomy" id="1168546"/>
    <lineage>
        <taxon>Eukaryota</taxon>
        <taxon>Fungi</taxon>
        <taxon>Dikarya</taxon>
        <taxon>Ascomycota</taxon>
        <taxon>Pezizomycotina</taxon>
        <taxon>Dothideomycetes</taxon>
        <taxon>Dothideomycetidae</taxon>
        <taxon>Myriangiales</taxon>
        <taxon>Myriangiaceae</taxon>
        <taxon>Myriangium</taxon>
    </lineage>
</organism>
<dbReference type="GO" id="GO:0046512">
    <property type="term" value="P:sphingosine biosynthetic process"/>
    <property type="evidence" value="ECO:0007669"/>
    <property type="project" value="TreeGrafter"/>
</dbReference>
<dbReference type="Pfam" id="PF24321">
    <property type="entry name" value="DUF7493"/>
    <property type="match status" value="1"/>
</dbReference>
<proteinExistence type="predicted"/>
<dbReference type="Pfam" id="PF19279">
    <property type="entry name" value="YegS_C"/>
    <property type="match status" value="1"/>
</dbReference>
<dbReference type="InterPro" id="IPR017438">
    <property type="entry name" value="ATP-NAD_kinase_N"/>
</dbReference>
<dbReference type="PROSITE" id="PS50146">
    <property type="entry name" value="DAGK"/>
    <property type="match status" value="1"/>
</dbReference>
<sequence length="521" mass="56153">MASDPPRSLSDPFMDPAASEHAEDSNVGSTPSELQVDRNACLSLREDALVVSDAGLAHSGRKICCGLIPSTSSTTLAIPYYNILDATLDGSEVSIKHALFTSKTAVRPAYITYTLADKSTAPTAKAWVSRLLASAYRGSVRARRLKVLINPHGGKGLAPKLYAQEAEPILKAAGCEIDAETTTHSGHALEIARDLDIDKYDAIVCCSGDGTPHEVFNGLAQQAYPRRALRKIAVTLIPGGSGNALAINLNGTTSPSVAALAIVKAARMPLDLVSVSQGEKRILSFLSQSWGIVAECDLDTEDIRWMGSARFTFGFFKRLVGKTVYPAEVSVKVEYGDKDTIRAEYKKARYGGAGESSADADHARELHDDETTLPKLIYGTVNDPVPEDWVTTDMPDLGNFFCGNLVHMSADAPFFPAALPNDGLMDLFDVDGTIGRLAAIKLMVSIEQNQFFDQPDVHYKKIKAFRLSPRLRPGQKQGFISVDGERIDFAPLQAEIMPGLGTVLGVPGKGFHFDGPQDPTR</sequence>
<comment type="caution">
    <text evidence="7">The sequence shown here is derived from an EMBL/GenBank/DDBJ whole genome shotgun (WGS) entry which is preliminary data.</text>
</comment>
<dbReference type="InterPro" id="IPR001206">
    <property type="entry name" value="Diacylglycerol_kinase_cat_dom"/>
</dbReference>
<reference evidence="7" key="1">
    <citation type="journal article" date="2020" name="Stud. Mycol.">
        <title>101 Dothideomycetes genomes: a test case for predicting lifestyles and emergence of pathogens.</title>
        <authorList>
            <person name="Haridas S."/>
            <person name="Albert R."/>
            <person name="Binder M."/>
            <person name="Bloem J."/>
            <person name="Labutti K."/>
            <person name="Salamov A."/>
            <person name="Andreopoulos B."/>
            <person name="Baker S."/>
            <person name="Barry K."/>
            <person name="Bills G."/>
            <person name="Bluhm B."/>
            <person name="Cannon C."/>
            <person name="Castanera R."/>
            <person name="Culley D."/>
            <person name="Daum C."/>
            <person name="Ezra D."/>
            <person name="Gonzalez J."/>
            <person name="Henrissat B."/>
            <person name="Kuo A."/>
            <person name="Liang C."/>
            <person name="Lipzen A."/>
            <person name="Lutzoni F."/>
            <person name="Magnuson J."/>
            <person name="Mondo S."/>
            <person name="Nolan M."/>
            <person name="Ohm R."/>
            <person name="Pangilinan J."/>
            <person name="Park H.-J."/>
            <person name="Ramirez L."/>
            <person name="Alfaro M."/>
            <person name="Sun H."/>
            <person name="Tritt A."/>
            <person name="Yoshinaga Y."/>
            <person name="Zwiers L.-H."/>
            <person name="Turgeon B."/>
            <person name="Goodwin S."/>
            <person name="Spatafora J."/>
            <person name="Crous P."/>
            <person name="Grigoriev I."/>
        </authorList>
    </citation>
    <scope>NUCLEOTIDE SEQUENCE</scope>
    <source>
        <strain evidence="7">CBS 260.36</strain>
    </source>
</reference>
<evidence type="ECO:0000259" key="6">
    <source>
        <dbReference type="PROSITE" id="PS50146"/>
    </source>
</evidence>
<dbReference type="GO" id="GO:0005737">
    <property type="term" value="C:cytoplasm"/>
    <property type="evidence" value="ECO:0007669"/>
    <property type="project" value="TreeGrafter"/>
</dbReference>
<evidence type="ECO:0000313" key="7">
    <source>
        <dbReference type="EMBL" id="KAF2152929.1"/>
    </source>
</evidence>
<dbReference type="InterPro" id="IPR016064">
    <property type="entry name" value="NAD/diacylglycerol_kinase_sf"/>
</dbReference>
<dbReference type="SUPFAM" id="SSF111331">
    <property type="entry name" value="NAD kinase/diacylglycerol kinase-like"/>
    <property type="match status" value="1"/>
</dbReference>
<dbReference type="PANTHER" id="PTHR12358">
    <property type="entry name" value="SPHINGOSINE KINASE"/>
    <property type="match status" value="1"/>
</dbReference>
<dbReference type="InterPro" id="IPR045540">
    <property type="entry name" value="YegS/DAGK_C"/>
</dbReference>
<dbReference type="Proteomes" id="UP000799439">
    <property type="component" value="Unassembled WGS sequence"/>
</dbReference>
<evidence type="ECO:0000256" key="3">
    <source>
        <dbReference type="ARBA" id="ARBA00022777"/>
    </source>
</evidence>